<dbReference type="InterPro" id="IPR050950">
    <property type="entry name" value="HTH-type_LysR_regulators"/>
</dbReference>
<keyword evidence="4" id="KW-0804">Transcription</keyword>
<dbReference type="Gene3D" id="3.40.190.290">
    <property type="match status" value="1"/>
</dbReference>
<dbReference type="PROSITE" id="PS50931">
    <property type="entry name" value="HTH_LYSR"/>
    <property type="match status" value="1"/>
</dbReference>
<dbReference type="CDD" id="cd08436">
    <property type="entry name" value="PBP2_LTTR_like_3"/>
    <property type="match status" value="1"/>
</dbReference>
<dbReference type="RefSeq" id="WP_212991819.1">
    <property type="nucleotide sequence ID" value="NZ_BAABEA010000026.1"/>
</dbReference>
<proteinExistence type="inferred from homology"/>
<keyword evidence="7" id="KW-1185">Reference proteome</keyword>
<name>A0A919SJR1_9ACTN</name>
<dbReference type="PANTHER" id="PTHR30419">
    <property type="entry name" value="HTH-TYPE TRANSCRIPTIONAL REGULATOR YBHD"/>
    <property type="match status" value="1"/>
</dbReference>
<evidence type="ECO:0000256" key="1">
    <source>
        <dbReference type="ARBA" id="ARBA00009437"/>
    </source>
</evidence>
<evidence type="ECO:0000256" key="2">
    <source>
        <dbReference type="ARBA" id="ARBA00023015"/>
    </source>
</evidence>
<evidence type="ECO:0000256" key="3">
    <source>
        <dbReference type="ARBA" id="ARBA00023125"/>
    </source>
</evidence>
<dbReference type="SUPFAM" id="SSF46785">
    <property type="entry name" value="Winged helix' DNA-binding domain"/>
    <property type="match status" value="1"/>
</dbReference>
<evidence type="ECO:0000256" key="4">
    <source>
        <dbReference type="ARBA" id="ARBA00023163"/>
    </source>
</evidence>
<dbReference type="InterPro" id="IPR036390">
    <property type="entry name" value="WH_DNA-bd_sf"/>
</dbReference>
<dbReference type="GO" id="GO:0005829">
    <property type="term" value="C:cytosol"/>
    <property type="evidence" value="ECO:0007669"/>
    <property type="project" value="TreeGrafter"/>
</dbReference>
<dbReference type="PRINTS" id="PR00039">
    <property type="entry name" value="HTHLYSR"/>
</dbReference>
<dbReference type="Pfam" id="PF03466">
    <property type="entry name" value="LysR_substrate"/>
    <property type="match status" value="1"/>
</dbReference>
<dbReference type="EMBL" id="BOQL01000049">
    <property type="protein sequence ID" value="GIM74040.1"/>
    <property type="molecule type" value="Genomic_DNA"/>
</dbReference>
<gene>
    <name evidence="6" type="ORF">Aau02nite_58960</name>
</gene>
<dbReference type="FunFam" id="1.10.10.10:FF:000001">
    <property type="entry name" value="LysR family transcriptional regulator"/>
    <property type="match status" value="1"/>
</dbReference>
<evidence type="ECO:0000313" key="6">
    <source>
        <dbReference type="EMBL" id="GIM74040.1"/>
    </source>
</evidence>
<dbReference type="Proteomes" id="UP000681340">
    <property type="component" value="Unassembled WGS sequence"/>
</dbReference>
<dbReference type="InterPro" id="IPR005119">
    <property type="entry name" value="LysR_subst-bd"/>
</dbReference>
<comment type="similarity">
    <text evidence="1">Belongs to the LysR transcriptional regulatory family.</text>
</comment>
<dbReference type="InterPro" id="IPR000847">
    <property type="entry name" value="LysR_HTH_N"/>
</dbReference>
<keyword evidence="2" id="KW-0805">Transcription regulation</keyword>
<keyword evidence="3" id="KW-0238">DNA-binding</keyword>
<comment type="caution">
    <text evidence="6">The sequence shown here is derived from an EMBL/GenBank/DDBJ whole genome shotgun (WGS) entry which is preliminary data.</text>
</comment>
<dbReference type="SUPFAM" id="SSF53850">
    <property type="entry name" value="Periplasmic binding protein-like II"/>
    <property type="match status" value="1"/>
</dbReference>
<sequence>MELRHLAYFVAVAEEGSFTRAATRLHVVQSGVSAAIKALEHELDAPLLERTSKRVALTDAGAALLPRARAALDAARAARDAVDEVRGGLRGTVRIGTLTAIGLVDLPALLGRFHRTHPEVILQLTVSTRGSGGLVDALTDGSLDLAMVSVPGRPPAGVHLRQLLWRPMELVLPAGHRLAGRPVVRVADLAGEQFVDFPAGFGNRTVVDRAFAAAGVDRHVSLEVVDISTGAGFVRHGLGIAILPRFAVPDEADLVVVPVADADLDWPLGVATSAIRAPGAAARALLGMIDDHLRPPGAPRDAGSVS</sequence>
<dbReference type="GO" id="GO:0003677">
    <property type="term" value="F:DNA binding"/>
    <property type="evidence" value="ECO:0007669"/>
    <property type="project" value="UniProtKB-KW"/>
</dbReference>
<dbReference type="GO" id="GO:0003700">
    <property type="term" value="F:DNA-binding transcription factor activity"/>
    <property type="evidence" value="ECO:0007669"/>
    <property type="project" value="InterPro"/>
</dbReference>
<dbReference type="Pfam" id="PF00126">
    <property type="entry name" value="HTH_1"/>
    <property type="match status" value="1"/>
</dbReference>
<dbReference type="InterPro" id="IPR036388">
    <property type="entry name" value="WH-like_DNA-bd_sf"/>
</dbReference>
<dbReference type="AlphaFoldDB" id="A0A919SJR1"/>
<feature type="domain" description="HTH lysR-type" evidence="5">
    <location>
        <begin position="1"/>
        <end position="58"/>
    </location>
</feature>
<evidence type="ECO:0000259" key="5">
    <source>
        <dbReference type="PROSITE" id="PS50931"/>
    </source>
</evidence>
<protein>
    <submittedName>
        <fullName evidence="6">LysR family transcriptional regulator</fullName>
    </submittedName>
</protein>
<dbReference type="Gene3D" id="1.10.10.10">
    <property type="entry name" value="Winged helix-like DNA-binding domain superfamily/Winged helix DNA-binding domain"/>
    <property type="match status" value="1"/>
</dbReference>
<dbReference type="PANTHER" id="PTHR30419:SF31">
    <property type="entry name" value="BLR3139 PROTEIN"/>
    <property type="match status" value="1"/>
</dbReference>
<reference evidence="6" key="1">
    <citation type="submission" date="2021-03" db="EMBL/GenBank/DDBJ databases">
        <title>Whole genome shotgun sequence of Actinoplanes auranticolor NBRC 12245.</title>
        <authorList>
            <person name="Komaki H."/>
            <person name="Tamura T."/>
        </authorList>
    </citation>
    <scope>NUCLEOTIDE SEQUENCE</scope>
    <source>
        <strain evidence="6">NBRC 12245</strain>
    </source>
</reference>
<accession>A0A919SJR1</accession>
<evidence type="ECO:0000313" key="7">
    <source>
        <dbReference type="Proteomes" id="UP000681340"/>
    </source>
</evidence>
<organism evidence="6 7">
    <name type="scientific">Actinoplanes auranticolor</name>
    <dbReference type="NCBI Taxonomy" id="47988"/>
    <lineage>
        <taxon>Bacteria</taxon>
        <taxon>Bacillati</taxon>
        <taxon>Actinomycetota</taxon>
        <taxon>Actinomycetes</taxon>
        <taxon>Micromonosporales</taxon>
        <taxon>Micromonosporaceae</taxon>
        <taxon>Actinoplanes</taxon>
    </lineage>
</organism>